<evidence type="ECO:0000313" key="1">
    <source>
        <dbReference type="EMBL" id="KAK0471882.1"/>
    </source>
</evidence>
<dbReference type="EMBL" id="JAUEPR010000046">
    <property type="protein sequence ID" value="KAK0471882.1"/>
    <property type="molecule type" value="Genomic_DNA"/>
</dbReference>
<evidence type="ECO:0000313" key="2">
    <source>
        <dbReference type="Proteomes" id="UP001175227"/>
    </source>
</evidence>
<accession>A0AA39TWA6</accession>
<organism evidence="1 2">
    <name type="scientific">Armillaria novae-zelandiae</name>
    <dbReference type="NCBI Taxonomy" id="153914"/>
    <lineage>
        <taxon>Eukaryota</taxon>
        <taxon>Fungi</taxon>
        <taxon>Dikarya</taxon>
        <taxon>Basidiomycota</taxon>
        <taxon>Agaricomycotina</taxon>
        <taxon>Agaricomycetes</taxon>
        <taxon>Agaricomycetidae</taxon>
        <taxon>Agaricales</taxon>
        <taxon>Marasmiineae</taxon>
        <taxon>Physalacriaceae</taxon>
        <taxon>Armillaria</taxon>
    </lineage>
</organism>
<name>A0AA39TWA6_9AGAR</name>
<keyword evidence="2" id="KW-1185">Reference proteome</keyword>
<dbReference type="Proteomes" id="UP001175227">
    <property type="component" value="Unassembled WGS sequence"/>
</dbReference>
<proteinExistence type="predicted"/>
<dbReference type="AlphaFoldDB" id="A0AA39TWA6"/>
<sequence length="547" mass="62083">MSPNLSNTCPTCGCLTETTVSAHSRSSRISELLRCNDPPSDSELSDFQNVVKSGPGRIADLDEKITRANEHLSTLIHERRVLEANIEDARMLSFPMRRIPSDVLRAIALEAIPSPYEILNPIQALEDSANSLDSRESPWTLAQVSHTWRSTIIDAPEMWSSMSLVIKHNEEPATVARQMFMTGLRLERSKFFPLSISLSSSPDAYISNHPLLFIISTRSSFIRNLRIQASLISYKAFSWWRGRLDQLHHLTLISPAPNASVSQSSGGVESAIDVFEFAPELKVVTLRPLISGDRFELDVRLPTTQLIHLDLEIFDWKDIELLRKSRNLKSLHIRYSRKLLLKPQNHKIISLPVLTSLTLKYNSTSDWHSSQYPESDPIFSLLFIPDITRLRLVYSRAVTILPTILLPNAITALIIEFTVSHLLKGLQTLLQSVPNLRDLVILPSLMSPLVVDAPLLILLLMDIPLHHLRTLDLRGLILEGLMSKRFHCMHEFVEMVEAHREGDNGERDQMETVYLRSPLALDFNYAQRWKSLIDGGLKVVYGYPELW</sequence>
<protein>
    <recommendedName>
        <fullName evidence="3">F-box domain-containing protein</fullName>
    </recommendedName>
</protein>
<comment type="caution">
    <text evidence="1">The sequence shown here is derived from an EMBL/GenBank/DDBJ whole genome shotgun (WGS) entry which is preliminary data.</text>
</comment>
<gene>
    <name evidence="1" type="ORF">IW261DRAFT_1510739</name>
</gene>
<evidence type="ECO:0008006" key="3">
    <source>
        <dbReference type="Google" id="ProtNLM"/>
    </source>
</evidence>
<reference evidence="1" key="1">
    <citation type="submission" date="2023-06" db="EMBL/GenBank/DDBJ databases">
        <authorList>
            <consortium name="Lawrence Berkeley National Laboratory"/>
            <person name="Ahrendt S."/>
            <person name="Sahu N."/>
            <person name="Indic B."/>
            <person name="Wong-Bajracharya J."/>
            <person name="Merenyi Z."/>
            <person name="Ke H.-M."/>
            <person name="Monk M."/>
            <person name="Kocsube S."/>
            <person name="Drula E."/>
            <person name="Lipzen A."/>
            <person name="Balint B."/>
            <person name="Henrissat B."/>
            <person name="Andreopoulos B."/>
            <person name="Martin F.M."/>
            <person name="Harder C.B."/>
            <person name="Rigling D."/>
            <person name="Ford K.L."/>
            <person name="Foster G.D."/>
            <person name="Pangilinan J."/>
            <person name="Papanicolaou A."/>
            <person name="Barry K."/>
            <person name="LaButti K."/>
            <person name="Viragh M."/>
            <person name="Koriabine M."/>
            <person name="Yan M."/>
            <person name="Riley R."/>
            <person name="Champramary S."/>
            <person name="Plett K.L."/>
            <person name="Tsai I.J."/>
            <person name="Slot J."/>
            <person name="Sipos G."/>
            <person name="Plett J."/>
            <person name="Nagy L.G."/>
            <person name="Grigoriev I.V."/>
        </authorList>
    </citation>
    <scope>NUCLEOTIDE SEQUENCE</scope>
    <source>
        <strain evidence="1">ICMP 16352</strain>
    </source>
</reference>